<organism evidence="2 3">
    <name type="scientific">Clostridium cylindrosporum DSM 605</name>
    <dbReference type="NCBI Taxonomy" id="1121307"/>
    <lineage>
        <taxon>Bacteria</taxon>
        <taxon>Bacillati</taxon>
        <taxon>Bacillota</taxon>
        <taxon>Clostridia</taxon>
        <taxon>Eubacteriales</taxon>
        <taxon>Clostridiaceae</taxon>
        <taxon>Clostridium</taxon>
    </lineage>
</organism>
<feature type="chain" id="PRO_5005296071" description="Lipoprotein" evidence="1">
    <location>
        <begin position="21"/>
        <end position="509"/>
    </location>
</feature>
<dbReference type="EMBL" id="LFVU01000028">
    <property type="protein sequence ID" value="KMT21135.1"/>
    <property type="molecule type" value="Genomic_DNA"/>
</dbReference>
<proteinExistence type="predicted"/>
<keyword evidence="3" id="KW-1185">Reference proteome</keyword>
<evidence type="ECO:0000313" key="3">
    <source>
        <dbReference type="Proteomes" id="UP000036756"/>
    </source>
</evidence>
<reference evidence="2 3" key="1">
    <citation type="submission" date="2015-06" db="EMBL/GenBank/DDBJ databases">
        <title>Draft genome sequence of the purine-degrading Clostridium cylindrosporum HC-1 (DSM 605).</title>
        <authorList>
            <person name="Poehlein A."/>
            <person name="Schiel-Bengelsdorf B."/>
            <person name="Bengelsdorf F."/>
            <person name="Daniel R."/>
            <person name="Duerre P."/>
        </authorList>
    </citation>
    <scope>NUCLEOTIDE SEQUENCE [LARGE SCALE GENOMIC DNA]</scope>
    <source>
        <strain evidence="2 3">DSM 605</strain>
    </source>
</reference>
<feature type="signal peptide" evidence="1">
    <location>
        <begin position="1"/>
        <end position="20"/>
    </location>
</feature>
<evidence type="ECO:0008006" key="4">
    <source>
        <dbReference type="Google" id="ProtNLM"/>
    </source>
</evidence>
<dbReference type="PATRIC" id="fig|1121307.3.peg.734"/>
<evidence type="ECO:0000256" key="1">
    <source>
        <dbReference type="SAM" id="SignalP"/>
    </source>
</evidence>
<sequence length="509" mass="57672">MKKILTLTLLMIFLTSCSFSSPSGYGQKITPPANVESPMFGEWIVKKTLTQKDKKVDNDVYSELLTKGFKITKDYFIIDNYYWNDLSLKTKLVSSNDYLNSVGAKLPQIISGLKNELEVFSITSKSKLLCELTLLTKNTGLLDIYGSIYEVSKKSSYNNVNISSLKPASTISFYQKSMTNSKTGVLIGLKTPDNDDNANNSFKYRTLWISKSNDQLNPILEIDTMIFPRKNGFWTLSEDIISKNNIRENIFVPKDLSQTKPAPVNKKPLITEQTLHGYSNGNILKEVTYICNDYISVKITGNAMKNGVNEPINKLHMYPISSLPYENSMSIEDIFRGSSVDFIRGEFFSALKTINGSNISFINADEQSQNIGITRRDSHWLFTGRIGYFINNKFRTLDYNLSVIPPSNIVFYDNLYAPLHEVKESIPYAKDAFSSPDNSMALIQTENYLYVYSIKETPFATMEIAKTPLAKIKLKDGESVIMSEWAGGEYVNSWNNFMKSYNPSKTLKK</sequence>
<dbReference type="AlphaFoldDB" id="A0A0J8D4P3"/>
<keyword evidence="1" id="KW-0732">Signal</keyword>
<dbReference type="Proteomes" id="UP000036756">
    <property type="component" value="Unassembled WGS sequence"/>
</dbReference>
<dbReference type="STRING" id="1121307.CLCY_1c03690"/>
<protein>
    <recommendedName>
        <fullName evidence="4">Lipoprotein</fullName>
    </recommendedName>
</protein>
<dbReference type="PROSITE" id="PS51257">
    <property type="entry name" value="PROKAR_LIPOPROTEIN"/>
    <property type="match status" value="1"/>
</dbReference>
<dbReference type="OrthoDB" id="2677224at2"/>
<comment type="caution">
    <text evidence="2">The sequence shown here is derived from an EMBL/GenBank/DDBJ whole genome shotgun (WGS) entry which is preliminary data.</text>
</comment>
<accession>A0A0J8D4P3</accession>
<evidence type="ECO:0000313" key="2">
    <source>
        <dbReference type="EMBL" id="KMT21135.1"/>
    </source>
</evidence>
<gene>
    <name evidence="2" type="ORF">CLCY_1c03690</name>
</gene>
<name>A0A0J8D4P3_CLOCY</name>
<dbReference type="RefSeq" id="WP_048571513.1">
    <property type="nucleotide sequence ID" value="NZ_LFVU01000028.1"/>
</dbReference>